<evidence type="ECO:0000313" key="2">
    <source>
        <dbReference type="Proteomes" id="UP001596142"/>
    </source>
</evidence>
<evidence type="ECO:0000313" key="1">
    <source>
        <dbReference type="EMBL" id="MFC5711575.1"/>
    </source>
</evidence>
<proteinExistence type="predicted"/>
<reference evidence="2" key="1">
    <citation type="journal article" date="2019" name="Int. J. Syst. Evol. Microbiol.">
        <title>The Global Catalogue of Microorganisms (GCM) 10K type strain sequencing project: providing services to taxonomists for standard genome sequencing and annotation.</title>
        <authorList>
            <consortium name="The Broad Institute Genomics Platform"/>
            <consortium name="The Broad Institute Genome Sequencing Center for Infectious Disease"/>
            <person name="Wu L."/>
            <person name="Ma J."/>
        </authorList>
    </citation>
    <scope>NUCLEOTIDE SEQUENCE [LARGE SCALE GENOMIC DNA]</scope>
    <source>
        <strain evidence="2">CECT 7184</strain>
    </source>
</reference>
<name>A0ABW0YJM4_9BACI</name>
<dbReference type="EMBL" id="JBHSOZ010000002">
    <property type="protein sequence ID" value="MFC5711575.1"/>
    <property type="molecule type" value="Genomic_DNA"/>
</dbReference>
<sequence>MLTEHAKVMALLKDAGEVVGRKKLQKMVYISKKLKLPFQERYNFHMFGPYSEELTLRVEELSNLGFVKEVKEKKAGYYQYRYALTEDGETFLKKFPLEWPNEKAKGMVESMNTHPSKFLELVSTILYFDDLPKAEVKEKVFTLKKKQNYSEEDIEEAYNYIHSLKH</sequence>
<protein>
    <submittedName>
        <fullName evidence="1">YwgA family protein</fullName>
    </submittedName>
</protein>
<accession>A0ABW0YJM4</accession>
<comment type="caution">
    <text evidence="1">The sequence shown here is derived from an EMBL/GenBank/DDBJ whole genome shotgun (WGS) entry which is preliminary data.</text>
</comment>
<gene>
    <name evidence="1" type="ORF">ACFPU1_02130</name>
</gene>
<dbReference type="RefSeq" id="WP_385938006.1">
    <property type="nucleotide sequence ID" value="NZ_JBHSOZ010000002.1"/>
</dbReference>
<dbReference type="Proteomes" id="UP001596142">
    <property type="component" value="Unassembled WGS sequence"/>
</dbReference>
<keyword evidence="2" id="KW-1185">Reference proteome</keyword>
<organism evidence="1 2">
    <name type="scientific">Thalassorhabdus alkalitolerans</name>
    <dbReference type="NCBI Taxonomy" id="2282697"/>
    <lineage>
        <taxon>Bacteria</taxon>
        <taxon>Bacillati</taxon>
        <taxon>Bacillota</taxon>
        <taxon>Bacilli</taxon>
        <taxon>Bacillales</taxon>
        <taxon>Bacillaceae</taxon>
        <taxon>Thalassorhabdus</taxon>
    </lineage>
</organism>